<dbReference type="EMBL" id="CP000619">
    <property type="protein sequence ID" value="ABO60222.1"/>
    <property type="molecule type" value="Genomic_DNA"/>
</dbReference>
<dbReference type="Proteomes" id="UP000002287">
    <property type="component" value="Plasmid pBVIE03"/>
</dbReference>
<protein>
    <submittedName>
        <fullName evidence="1">Uncharacterized protein</fullName>
    </submittedName>
</protein>
<name>A4JVB9_BURVG</name>
<reference evidence="1 2" key="1">
    <citation type="submission" date="2007-03" db="EMBL/GenBank/DDBJ databases">
        <title>Complete sequence of plasmid pBVIE03 of Burkholderia vietnamiensis G4.</title>
        <authorList>
            <consortium name="US DOE Joint Genome Institute"/>
            <person name="Copeland A."/>
            <person name="Lucas S."/>
            <person name="Lapidus A."/>
            <person name="Barry K."/>
            <person name="Detter J.C."/>
            <person name="Glavina del Rio T."/>
            <person name="Hammon N."/>
            <person name="Israni S."/>
            <person name="Dalin E."/>
            <person name="Tice H."/>
            <person name="Pitluck S."/>
            <person name="Chain P."/>
            <person name="Malfatti S."/>
            <person name="Shin M."/>
            <person name="Vergez L."/>
            <person name="Schmutz J."/>
            <person name="Larimer F."/>
            <person name="Land M."/>
            <person name="Hauser L."/>
            <person name="Kyrpides N."/>
            <person name="Tiedje J."/>
            <person name="Richardson P."/>
        </authorList>
    </citation>
    <scope>NUCLEOTIDE SEQUENCE [LARGE SCALE GENOMIC DNA]</scope>
    <source>
        <strain evidence="2">G4 / LMG 22486</strain>
        <plasmid evidence="1 2">pBVIE03</plasmid>
    </source>
</reference>
<geneLocation type="plasmid" evidence="1 2">
    <name>pBVIE03</name>
</geneLocation>
<gene>
    <name evidence="1" type="ordered locus">Bcep1808_7345</name>
</gene>
<keyword evidence="1" id="KW-0614">Plasmid</keyword>
<evidence type="ECO:0000313" key="2">
    <source>
        <dbReference type="Proteomes" id="UP000002287"/>
    </source>
</evidence>
<accession>A4JVB9</accession>
<evidence type="ECO:0000313" key="1">
    <source>
        <dbReference type="EMBL" id="ABO60222.1"/>
    </source>
</evidence>
<proteinExistence type="predicted"/>
<dbReference type="AlphaFoldDB" id="A4JVB9"/>
<dbReference type="HOGENOM" id="CLU_693849_0_0_4"/>
<organism evidence="1 2">
    <name type="scientific">Burkholderia vietnamiensis (strain G4 / LMG 22486)</name>
    <name type="common">Burkholderia cepacia (strain R1808)</name>
    <dbReference type="NCBI Taxonomy" id="269482"/>
    <lineage>
        <taxon>Bacteria</taxon>
        <taxon>Pseudomonadati</taxon>
        <taxon>Pseudomonadota</taxon>
        <taxon>Betaproteobacteria</taxon>
        <taxon>Burkholderiales</taxon>
        <taxon>Burkholderiaceae</taxon>
        <taxon>Burkholderia</taxon>
        <taxon>Burkholderia cepacia complex</taxon>
    </lineage>
</organism>
<sequence>MRCDGRRCLAAAPNWATKDSFQTTNFRRIPAMDVRPTNSALASDEVLEALVALGEDPKASRVEQVRGLIDSASLQAGERADAVRRAVDDARNQIDAVQTMFRDVQPEPRTRVEIDTYGPDGIRLQSRSRWFVGEWQHAWSWSNDGRAEAHCRVVVDISNEKLTAAQVADRGKWANATEDQFTELAASLFVEHKVSIDPKAYDLFELDRLPRWAAAMVGGGEIPSYRDGDVIGFDRHGNAIEWSAGADMPVESGLTRDMIVLAKRSAMGRFFFVPSAEDDDDGFDRLMAMQSIDDIAAASSDRNGWGHIFLADHWQGHQLTNIQKWVFKDAARLIATMCGVSPDVAIKHIQTLRTTYVANDNRTRIGDWDISFSPSAKSASRDCVEQCSDASTQSFEM</sequence>
<dbReference type="KEGG" id="bvi:Bcep1808_7345"/>